<dbReference type="InterPro" id="IPR005338">
    <property type="entry name" value="Anhydro_N_Ac-Mur_kinase"/>
</dbReference>
<evidence type="ECO:0000313" key="3">
    <source>
        <dbReference type="EMBL" id="KKJ01329.1"/>
    </source>
</evidence>
<comment type="catalytic activity">
    <reaction evidence="2">
        <text>1,6-anhydro-N-acetyl-beta-muramate + ATP + H2O = N-acetyl-D-muramate 6-phosphate + ADP + H(+)</text>
        <dbReference type="Rhea" id="RHEA:24952"/>
        <dbReference type="ChEBI" id="CHEBI:15377"/>
        <dbReference type="ChEBI" id="CHEBI:15378"/>
        <dbReference type="ChEBI" id="CHEBI:30616"/>
        <dbReference type="ChEBI" id="CHEBI:58690"/>
        <dbReference type="ChEBI" id="CHEBI:58722"/>
        <dbReference type="ChEBI" id="CHEBI:456216"/>
        <dbReference type="EC" id="2.7.1.170"/>
    </reaction>
</comment>
<organism evidence="3 4">
    <name type="scientific">Prochlorothrix hollandica PCC 9006 = CALU 1027</name>
    <dbReference type="NCBI Taxonomy" id="317619"/>
    <lineage>
        <taxon>Bacteria</taxon>
        <taxon>Bacillati</taxon>
        <taxon>Cyanobacteriota</taxon>
        <taxon>Cyanophyceae</taxon>
        <taxon>Prochlorotrichales</taxon>
        <taxon>Prochlorotrichaceae</taxon>
        <taxon>Prochlorothrix</taxon>
    </lineage>
</organism>
<gene>
    <name evidence="2" type="primary">anmK</name>
    <name evidence="3" type="ORF">PROH_02955</name>
</gene>
<dbReference type="GO" id="GO:0009254">
    <property type="term" value="P:peptidoglycan turnover"/>
    <property type="evidence" value="ECO:0007669"/>
    <property type="project" value="UniProtKB-UniRule"/>
</dbReference>
<dbReference type="GO" id="GO:0097175">
    <property type="term" value="P:1,6-anhydro-N-acetyl-beta-muramic acid catabolic process"/>
    <property type="evidence" value="ECO:0007669"/>
    <property type="project" value="UniProtKB-UniRule"/>
</dbReference>
<dbReference type="Pfam" id="PF03702">
    <property type="entry name" value="AnmK"/>
    <property type="match status" value="1"/>
</dbReference>
<dbReference type="SUPFAM" id="SSF53067">
    <property type="entry name" value="Actin-like ATPase domain"/>
    <property type="match status" value="1"/>
</dbReference>
<dbReference type="InterPro" id="IPR043129">
    <property type="entry name" value="ATPase_NBD"/>
</dbReference>
<keyword evidence="2" id="KW-0119">Carbohydrate metabolism</keyword>
<comment type="pathway">
    <text evidence="2">Amino-sugar metabolism; 1,6-anhydro-N-acetylmuramate degradation.</text>
</comment>
<dbReference type="PANTHER" id="PTHR30605">
    <property type="entry name" value="ANHYDRO-N-ACETYLMURAMIC ACID KINASE"/>
    <property type="match status" value="1"/>
</dbReference>
<evidence type="ECO:0000313" key="4">
    <source>
        <dbReference type="Proteomes" id="UP000034681"/>
    </source>
</evidence>
<keyword evidence="4" id="KW-1185">Reference proteome</keyword>
<dbReference type="GO" id="GO:0016301">
    <property type="term" value="F:kinase activity"/>
    <property type="evidence" value="ECO:0007669"/>
    <property type="project" value="UniProtKB-KW"/>
</dbReference>
<dbReference type="Gene3D" id="3.30.420.40">
    <property type="match status" value="3"/>
</dbReference>
<dbReference type="RefSeq" id="WP_017713963.1">
    <property type="nucleotide sequence ID" value="NZ_KB235941.1"/>
</dbReference>
<sequence>MPHIIGLMSGTSVDGVDAAWVEVKVAPPEITASMITASITASTMTGSEAPRSEALLSIPRSEAPLSTAPLSTATAAPRLPAPGSLTVRLVQGLTYPYDPSLRQRILDLCDGASLSPEQWAALDDAIGETFGAAAIAVQDAARAEPGHGLEAIAPSLIGSHGQTVFHRPPSPPHLGYSLQLGRGAIIAHRTGLATVTNFRAADLAQGGQGAPLVPPVDACLLGHPTEWRCVQNLGGIGNVTVLPPQSLEAQGPLGLSTIRGWDTGPANSLLDWAAHHLSGGEKTYDAGGAWAAQGHIDAELVQQWLSHDFFQQPPPKSTGRELFGDTYSQACWQQAQGRGLGAADFLATLTEFTALSIVHSYRTWLPQLPDRVLLCGGGSHNHFLRQRLQHHLPQIPLETTTAWGLDADFKEAMLFAVLAHWHHQGMAGNLPSVTGARQPVILGDWHSAPSY</sequence>
<dbReference type="PANTHER" id="PTHR30605:SF0">
    <property type="entry name" value="ANHYDRO-N-ACETYLMURAMIC ACID KINASE"/>
    <property type="match status" value="1"/>
</dbReference>
<evidence type="ECO:0000256" key="1">
    <source>
        <dbReference type="ARBA" id="ARBA00022777"/>
    </source>
</evidence>
<dbReference type="UniPathway" id="UPA00544"/>
<proteinExistence type="inferred from homology"/>
<reference evidence="3" key="1">
    <citation type="submission" date="2012-04" db="EMBL/GenBank/DDBJ databases">
        <authorList>
            <person name="Borisov I.G."/>
            <person name="Ivanikova N.V."/>
            <person name="Pinevich A.V."/>
        </authorList>
    </citation>
    <scope>NUCLEOTIDE SEQUENCE</scope>
    <source>
        <strain evidence="3">CALU 1027</strain>
    </source>
</reference>
<dbReference type="STRING" id="317619.GCA_000332315_03787"/>
<dbReference type="GO" id="GO:0005524">
    <property type="term" value="F:ATP binding"/>
    <property type="evidence" value="ECO:0007669"/>
    <property type="project" value="UniProtKB-UniRule"/>
</dbReference>
<dbReference type="GO" id="GO:0006040">
    <property type="term" value="P:amino sugar metabolic process"/>
    <property type="evidence" value="ECO:0007669"/>
    <property type="project" value="InterPro"/>
</dbReference>
<dbReference type="EMBL" id="AJTX02000002">
    <property type="protein sequence ID" value="KKJ01329.1"/>
    <property type="molecule type" value="Genomic_DNA"/>
</dbReference>
<keyword evidence="2" id="KW-0808">Transferase</keyword>
<dbReference type="UniPathway" id="UPA00343"/>
<dbReference type="HAMAP" id="MF_01270">
    <property type="entry name" value="AnhMurNAc_kinase"/>
    <property type="match status" value="1"/>
</dbReference>
<dbReference type="EC" id="2.7.1.170" evidence="2"/>
<dbReference type="Proteomes" id="UP000034681">
    <property type="component" value="Unassembled WGS sequence"/>
</dbReference>
<comment type="caution">
    <text evidence="3">The sequence shown here is derived from an EMBL/GenBank/DDBJ whole genome shotgun (WGS) entry which is preliminary data.</text>
</comment>
<keyword evidence="2" id="KW-0067">ATP-binding</keyword>
<dbReference type="CDD" id="cd24050">
    <property type="entry name" value="ASKHA_NBD_ANMK"/>
    <property type="match status" value="1"/>
</dbReference>
<protein>
    <recommendedName>
        <fullName evidence="2">Anhydro-N-acetylmuramic acid kinase</fullName>
        <ecNumber evidence="2">2.7.1.170</ecNumber>
    </recommendedName>
    <alternativeName>
        <fullName evidence="2">AnhMurNAc kinase</fullName>
    </alternativeName>
</protein>
<feature type="binding site" evidence="2">
    <location>
        <begin position="10"/>
        <end position="17"/>
    </location>
    <ligand>
        <name>ATP</name>
        <dbReference type="ChEBI" id="CHEBI:30616"/>
    </ligand>
</feature>
<comment type="pathway">
    <text evidence="2">Cell wall biogenesis; peptidoglycan recycling.</text>
</comment>
<keyword evidence="1 2" id="KW-0418">Kinase</keyword>
<dbReference type="AlphaFoldDB" id="A0A0M2Q308"/>
<accession>A0A0M2Q308</accession>
<comment type="function">
    <text evidence="2">Catalyzes the specific phosphorylation of 1,6-anhydro-N-acetylmuramic acid (anhMurNAc) with the simultaneous cleavage of the 1,6-anhydro ring, generating MurNAc-6-P. Is required for the utilization of anhMurNAc either imported from the medium or derived from its own cell wall murein, and thus plays a role in cell wall recycling.</text>
</comment>
<dbReference type="GO" id="GO:0016773">
    <property type="term" value="F:phosphotransferase activity, alcohol group as acceptor"/>
    <property type="evidence" value="ECO:0007669"/>
    <property type="project" value="UniProtKB-UniRule"/>
</dbReference>
<keyword evidence="2" id="KW-0547">Nucleotide-binding</keyword>
<comment type="similarity">
    <text evidence="2">Belongs to the anhydro-N-acetylmuramic acid kinase family.</text>
</comment>
<name>A0A0M2Q308_PROHO</name>
<evidence type="ECO:0000256" key="2">
    <source>
        <dbReference type="HAMAP-Rule" id="MF_01270"/>
    </source>
</evidence>
<dbReference type="eggNOG" id="COG2377">
    <property type="taxonomic scope" value="Bacteria"/>
</dbReference>